<organism evidence="1">
    <name type="scientific">Arundo donax</name>
    <name type="common">Giant reed</name>
    <name type="synonym">Donax arundinaceus</name>
    <dbReference type="NCBI Taxonomy" id="35708"/>
    <lineage>
        <taxon>Eukaryota</taxon>
        <taxon>Viridiplantae</taxon>
        <taxon>Streptophyta</taxon>
        <taxon>Embryophyta</taxon>
        <taxon>Tracheophyta</taxon>
        <taxon>Spermatophyta</taxon>
        <taxon>Magnoliopsida</taxon>
        <taxon>Liliopsida</taxon>
        <taxon>Poales</taxon>
        <taxon>Poaceae</taxon>
        <taxon>PACMAD clade</taxon>
        <taxon>Arundinoideae</taxon>
        <taxon>Arundineae</taxon>
        <taxon>Arundo</taxon>
    </lineage>
</organism>
<dbReference type="EMBL" id="GBRH01164830">
    <property type="protein sequence ID" value="JAE33066.1"/>
    <property type="molecule type" value="Transcribed_RNA"/>
</dbReference>
<sequence>MNDLCPTSFLFLEPQRILPLPIITTTSPQMEIHIKMFVDDSSQRKDMKTHCL</sequence>
<dbReference type="AlphaFoldDB" id="A0A0A9HE01"/>
<evidence type="ECO:0000313" key="1">
    <source>
        <dbReference type="EMBL" id="JAE33066.1"/>
    </source>
</evidence>
<protein>
    <submittedName>
        <fullName evidence="1">Uncharacterized protein</fullName>
    </submittedName>
</protein>
<proteinExistence type="predicted"/>
<name>A0A0A9HE01_ARUDO</name>
<reference evidence="1" key="1">
    <citation type="submission" date="2014-09" db="EMBL/GenBank/DDBJ databases">
        <authorList>
            <person name="Magalhaes I.L.F."/>
            <person name="Oliveira U."/>
            <person name="Santos F.R."/>
            <person name="Vidigal T.H.D.A."/>
            <person name="Brescovit A.D."/>
            <person name="Santos A.J."/>
        </authorList>
    </citation>
    <scope>NUCLEOTIDE SEQUENCE</scope>
    <source>
        <tissue evidence="1">Shoot tissue taken approximately 20 cm above the soil surface</tissue>
    </source>
</reference>
<reference evidence="1" key="2">
    <citation type="journal article" date="2015" name="Data Brief">
        <title>Shoot transcriptome of the giant reed, Arundo donax.</title>
        <authorList>
            <person name="Barrero R.A."/>
            <person name="Guerrero F.D."/>
            <person name="Moolhuijzen P."/>
            <person name="Goolsby J.A."/>
            <person name="Tidwell J."/>
            <person name="Bellgard S.E."/>
            <person name="Bellgard M.I."/>
        </authorList>
    </citation>
    <scope>NUCLEOTIDE SEQUENCE</scope>
    <source>
        <tissue evidence="1">Shoot tissue taken approximately 20 cm above the soil surface</tissue>
    </source>
</reference>
<accession>A0A0A9HE01</accession>